<keyword evidence="2" id="KW-1185">Reference proteome</keyword>
<evidence type="ECO:0000313" key="1">
    <source>
        <dbReference type="EMBL" id="GBR76901.1"/>
    </source>
</evidence>
<gene>
    <name evidence="1" type="ORF">NO2_1375</name>
</gene>
<comment type="caution">
    <text evidence="1">The sequence shown here is derived from an EMBL/GenBank/DDBJ whole genome shotgun (WGS) entry which is preliminary data.</text>
</comment>
<evidence type="ECO:0000313" key="2">
    <source>
        <dbReference type="Proteomes" id="UP000275925"/>
    </source>
</evidence>
<reference evidence="1 2" key="1">
    <citation type="journal article" date="2019" name="ISME J.">
        <title>Genome analyses of uncultured TG2/ZB3 bacteria in 'Margulisbacteria' specifically attached to ectosymbiotic spirochetes of protists in the termite gut.</title>
        <authorList>
            <person name="Utami Y.D."/>
            <person name="Kuwahara H."/>
            <person name="Igai K."/>
            <person name="Murakami T."/>
            <person name="Sugaya K."/>
            <person name="Morikawa T."/>
            <person name="Nagura Y."/>
            <person name="Yuki M."/>
            <person name="Deevong P."/>
            <person name="Inoue T."/>
            <person name="Kihara K."/>
            <person name="Lo N."/>
            <person name="Yamada A."/>
            <person name="Ohkuma M."/>
            <person name="Hongoh Y."/>
        </authorList>
    </citation>
    <scope>NUCLEOTIDE SEQUENCE [LARGE SCALE GENOMIC DNA]</scope>
    <source>
        <strain evidence="1">NkOx7-02</strain>
    </source>
</reference>
<dbReference type="EMBL" id="BGZO01000061">
    <property type="protein sequence ID" value="GBR76901.1"/>
    <property type="molecule type" value="Genomic_DNA"/>
</dbReference>
<feature type="non-terminal residue" evidence="1">
    <location>
        <position position="62"/>
    </location>
</feature>
<protein>
    <submittedName>
        <fullName evidence="1">Uncharacterized protein</fullName>
    </submittedName>
</protein>
<sequence length="62" mass="6294">MRKTLLVLGLGATVMAGVLDTNDVKLNTTLGLGGNPAAIAVNKETKIEGGTIAKNDLTQSGQ</sequence>
<dbReference type="AlphaFoldDB" id="A0A388TJF6"/>
<name>A0A388TJF6_9BACT</name>
<organism evidence="1 2">
    <name type="scientific">Candidatus Termititenax persephonae</name>
    <dbReference type="NCBI Taxonomy" id="2218525"/>
    <lineage>
        <taxon>Bacteria</taxon>
        <taxon>Bacillati</taxon>
        <taxon>Candidatus Margulisiibacteriota</taxon>
        <taxon>Candidatus Termititenacia</taxon>
        <taxon>Candidatus Termititenacales</taxon>
        <taxon>Candidatus Termititenacaceae</taxon>
        <taxon>Candidatus Termititenax</taxon>
    </lineage>
</organism>
<proteinExistence type="predicted"/>
<dbReference type="Proteomes" id="UP000275925">
    <property type="component" value="Unassembled WGS sequence"/>
</dbReference>
<accession>A0A388TJF6</accession>